<feature type="domain" description="SprT-like" evidence="1">
    <location>
        <begin position="4"/>
        <end position="146"/>
    </location>
</feature>
<dbReference type="Proteomes" id="UP000287857">
    <property type="component" value="Unassembled WGS sequence"/>
</dbReference>
<accession>A0A429ZY24</accession>
<sequence>MSGEELQTLVETLSMDYFGLPFTHQAVFNSRLRTTGGRYHLTDHHLDFNPKVYELYGLSELTGVIKHELCHYHLHLAGKGYQHRDADFRMLLKETNSPRFVKNLTTNKSQKKYRYQCQKCEQLIVRQRRINLMRFGCCCGGQLVEL</sequence>
<reference evidence="2 3" key="1">
    <citation type="submission" date="2017-05" db="EMBL/GenBank/DDBJ databases">
        <title>Vagococcus spp. assemblies.</title>
        <authorList>
            <person name="Gulvik C.A."/>
        </authorList>
    </citation>
    <scope>NUCLEOTIDE SEQUENCE [LARGE SCALE GENOMIC DNA]</scope>
    <source>
        <strain evidence="2 3">SS1995</strain>
    </source>
</reference>
<dbReference type="SMART" id="SM00731">
    <property type="entry name" value="SprT"/>
    <property type="match status" value="1"/>
</dbReference>
<organism evidence="2 3">
    <name type="scientific">Vagococcus vulneris</name>
    <dbReference type="NCBI Taxonomy" id="1977869"/>
    <lineage>
        <taxon>Bacteria</taxon>
        <taxon>Bacillati</taxon>
        <taxon>Bacillota</taxon>
        <taxon>Bacilli</taxon>
        <taxon>Lactobacillales</taxon>
        <taxon>Enterococcaceae</taxon>
        <taxon>Vagococcus</taxon>
    </lineage>
</organism>
<evidence type="ECO:0000313" key="2">
    <source>
        <dbReference type="EMBL" id="RST98803.1"/>
    </source>
</evidence>
<protein>
    <submittedName>
        <fullName evidence="2">SprT family protein</fullName>
    </submittedName>
</protein>
<keyword evidence="3" id="KW-1185">Reference proteome</keyword>
<dbReference type="Pfam" id="PF10263">
    <property type="entry name" value="SprT-like"/>
    <property type="match status" value="1"/>
</dbReference>
<dbReference type="GO" id="GO:0006950">
    <property type="term" value="P:response to stress"/>
    <property type="evidence" value="ECO:0007669"/>
    <property type="project" value="UniProtKB-ARBA"/>
</dbReference>
<dbReference type="AlphaFoldDB" id="A0A429ZY24"/>
<name>A0A429ZY24_9ENTE</name>
<proteinExistence type="predicted"/>
<evidence type="ECO:0000313" key="3">
    <source>
        <dbReference type="Proteomes" id="UP000287857"/>
    </source>
</evidence>
<dbReference type="NCBIfam" id="NF003339">
    <property type="entry name" value="PRK04351.1"/>
    <property type="match status" value="1"/>
</dbReference>
<evidence type="ECO:0000259" key="1">
    <source>
        <dbReference type="SMART" id="SM00731"/>
    </source>
</evidence>
<dbReference type="EMBL" id="NGJS01000008">
    <property type="protein sequence ID" value="RST98803.1"/>
    <property type="molecule type" value="Genomic_DNA"/>
</dbReference>
<dbReference type="RefSeq" id="WP_125984057.1">
    <property type="nucleotide sequence ID" value="NZ_NGJS01000008.1"/>
</dbReference>
<dbReference type="OrthoDB" id="9799909at2"/>
<dbReference type="InterPro" id="IPR006640">
    <property type="entry name" value="SprT-like_domain"/>
</dbReference>
<gene>
    <name evidence="2" type="ORF">CBF37_06715</name>
</gene>
<comment type="caution">
    <text evidence="2">The sequence shown here is derived from an EMBL/GenBank/DDBJ whole genome shotgun (WGS) entry which is preliminary data.</text>
</comment>